<dbReference type="SUPFAM" id="SSF50494">
    <property type="entry name" value="Trypsin-like serine proteases"/>
    <property type="match status" value="1"/>
</dbReference>
<proteinExistence type="predicted"/>
<keyword evidence="4" id="KW-0472">Membrane</keyword>
<evidence type="ECO:0000256" key="2">
    <source>
        <dbReference type="ARBA" id="ARBA00022801"/>
    </source>
</evidence>
<dbReference type="GO" id="GO:0004252">
    <property type="term" value="F:serine-type endopeptidase activity"/>
    <property type="evidence" value="ECO:0007669"/>
    <property type="project" value="InterPro"/>
</dbReference>
<reference evidence="6" key="2">
    <citation type="submission" date="2020-09" db="EMBL/GenBank/DDBJ databases">
        <authorList>
            <person name="Sun Q."/>
            <person name="Ohkuma M."/>
        </authorList>
    </citation>
    <scope>NUCLEOTIDE SEQUENCE</scope>
    <source>
        <strain evidence="6">JCM 3091</strain>
    </source>
</reference>
<evidence type="ECO:0000259" key="5">
    <source>
        <dbReference type="PROSITE" id="PS50106"/>
    </source>
</evidence>
<dbReference type="EMBL" id="BMQC01000002">
    <property type="protein sequence ID" value="GGK17596.1"/>
    <property type="molecule type" value="Genomic_DNA"/>
</dbReference>
<dbReference type="AlphaFoldDB" id="A0A8J3BKL5"/>
<dbReference type="InterPro" id="IPR001940">
    <property type="entry name" value="Peptidase_S1C"/>
</dbReference>
<keyword evidence="2" id="KW-0378">Hydrolase</keyword>
<name>A0A8J3BKL5_9ACTN</name>
<organism evidence="6 7">
    <name type="scientific">Pilimelia terevasa</name>
    <dbReference type="NCBI Taxonomy" id="53372"/>
    <lineage>
        <taxon>Bacteria</taxon>
        <taxon>Bacillati</taxon>
        <taxon>Actinomycetota</taxon>
        <taxon>Actinomycetes</taxon>
        <taxon>Micromonosporales</taxon>
        <taxon>Micromonosporaceae</taxon>
        <taxon>Pilimelia</taxon>
    </lineage>
</organism>
<keyword evidence="1" id="KW-0645">Protease</keyword>
<feature type="compositionally biased region" description="Low complexity" evidence="3">
    <location>
        <begin position="46"/>
        <end position="55"/>
    </location>
</feature>
<dbReference type="Gene3D" id="2.40.10.120">
    <property type="match status" value="1"/>
</dbReference>
<evidence type="ECO:0000256" key="3">
    <source>
        <dbReference type="SAM" id="MobiDB-lite"/>
    </source>
</evidence>
<dbReference type="Pfam" id="PF13180">
    <property type="entry name" value="PDZ_2"/>
    <property type="match status" value="1"/>
</dbReference>
<dbReference type="InterPro" id="IPR051201">
    <property type="entry name" value="Chloro_Bact_Ser_Proteases"/>
</dbReference>
<evidence type="ECO:0000313" key="6">
    <source>
        <dbReference type="EMBL" id="GGK17596.1"/>
    </source>
</evidence>
<keyword evidence="4" id="KW-1133">Transmembrane helix</keyword>
<feature type="compositionally biased region" description="Polar residues" evidence="3">
    <location>
        <begin position="151"/>
        <end position="163"/>
    </location>
</feature>
<dbReference type="PANTHER" id="PTHR43343">
    <property type="entry name" value="PEPTIDASE S12"/>
    <property type="match status" value="1"/>
</dbReference>
<gene>
    <name evidence="6" type="ORF">GCM10010124_07670</name>
</gene>
<dbReference type="InterPro" id="IPR036034">
    <property type="entry name" value="PDZ_sf"/>
</dbReference>
<feature type="region of interest" description="Disordered" evidence="3">
    <location>
        <begin position="101"/>
        <end position="174"/>
    </location>
</feature>
<dbReference type="GO" id="GO:0006508">
    <property type="term" value="P:proteolysis"/>
    <property type="evidence" value="ECO:0007669"/>
    <property type="project" value="UniProtKB-KW"/>
</dbReference>
<feature type="region of interest" description="Disordered" evidence="3">
    <location>
        <begin position="1"/>
        <end position="89"/>
    </location>
</feature>
<dbReference type="PROSITE" id="PS50106">
    <property type="entry name" value="PDZ"/>
    <property type="match status" value="1"/>
</dbReference>
<reference evidence="6" key="1">
    <citation type="journal article" date="2014" name="Int. J. Syst. Evol. Microbiol.">
        <title>Complete genome sequence of Corynebacterium casei LMG S-19264T (=DSM 44701T), isolated from a smear-ripened cheese.</title>
        <authorList>
            <consortium name="US DOE Joint Genome Institute (JGI-PGF)"/>
            <person name="Walter F."/>
            <person name="Albersmeier A."/>
            <person name="Kalinowski J."/>
            <person name="Ruckert C."/>
        </authorList>
    </citation>
    <scope>NUCLEOTIDE SEQUENCE</scope>
    <source>
        <strain evidence="6">JCM 3091</strain>
    </source>
</reference>
<dbReference type="Pfam" id="PF13365">
    <property type="entry name" value="Trypsin_2"/>
    <property type="match status" value="1"/>
</dbReference>
<dbReference type="SUPFAM" id="SSF50156">
    <property type="entry name" value="PDZ domain-like"/>
    <property type="match status" value="1"/>
</dbReference>
<feature type="compositionally biased region" description="Basic and acidic residues" evidence="3">
    <location>
        <begin position="1"/>
        <end position="17"/>
    </location>
</feature>
<dbReference type="Gene3D" id="2.30.42.10">
    <property type="match status" value="1"/>
</dbReference>
<dbReference type="PANTHER" id="PTHR43343:SF3">
    <property type="entry name" value="PROTEASE DO-LIKE 8, CHLOROPLASTIC"/>
    <property type="match status" value="1"/>
</dbReference>
<dbReference type="Proteomes" id="UP000662200">
    <property type="component" value="Unassembled WGS sequence"/>
</dbReference>
<accession>A0A8J3BKL5</accession>
<feature type="compositionally biased region" description="Low complexity" evidence="3">
    <location>
        <begin position="134"/>
        <end position="146"/>
    </location>
</feature>
<feature type="compositionally biased region" description="Low complexity" evidence="3">
    <location>
        <begin position="67"/>
        <end position="89"/>
    </location>
</feature>
<evidence type="ECO:0000256" key="4">
    <source>
        <dbReference type="SAM" id="Phobius"/>
    </source>
</evidence>
<dbReference type="SMART" id="SM00228">
    <property type="entry name" value="PDZ"/>
    <property type="match status" value="1"/>
</dbReference>
<dbReference type="InterPro" id="IPR009003">
    <property type="entry name" value="Peptidase_S1_PA"/>
</dbReference>
<evidence type="ECO:0000313" key="7">
    <source>
        <dbReference type="Proteomes" id="UP000662200"/>
    </source>
</evidence>
<feature type="domain" description="PDZ" evidence="5">
    <location>
        <begin position="428"/>
        <end position="487"/>
    </location>
</feature>
<dbReference type="RefSeq" id="WP_189112771.1">
    <property type="nucleotide sequence ID" value="NZ_BMQC01000002.1"/>
</dbReference>
<comment type="caution">
    <text evidence="6">The sequence shown here is derived from an EMBL/GenBank/DDBJ whole genome shotgun (WGS) entry which is preliminary data.</text>
</comment>
<protein>
    <recommendedName>
        <fullName evidence="5">PDZ domain-containing protein</fullName>
    </recommendedName>
</protein>
<feature type="compositionally biased region" description="Gly residues" evidence="3">
    <location>
        <begin position="122"/>
        <end position="133"/>
    </location>
</feature>
<keyword evidence="7" id="KW-1185">Reference proteome</keyword>
<keyword evidence="4" id="KW-0812">Transmembrane</keyword>
<sequence length="527" mass="51707">MTEHDDVAHGDPQRSEPPRAGTNEPAPPAEPTAASVSAHRPDGQEPAGHPGASSPSHPPHGHPAHPQPAAGAPGHPAAAPDAAPQPTPAWAAAAAYQPAYGPHAHQTPAAPPPGYGPAAAGHGPGGHGYGGAAAHGTGPHDAATHAYATGAHQSPSWLTNTGSHPAVGTEEQSRRRRRGGLIAAIGAGAVFLALCSGVTGALITRGMSDGPLTSLDASTGAPAAVLNRESLAGIADGVTPSVVSISTGRGEGSGVVMSTDGFIVTNNHVVATAPNGQVTVSFRDGKNLPGKVVGTDPRTDLGVVKVEGVSDLKPAKFGNSSAMRVGDTVMAVGSPLGLQGSVTAGIVSYLNRSIRAGGGDEDSPLGQPSQTPTLAGLMQTDAPINPGNSGGALVNLDGEVIGINTAIATAGSQGNIGVGFAIPSNRAKAVAEQIKSGQKVSHPFLGVDLADAEAGGALIGSVAAGSPAAKAGLLKGDIITEFGGRKIGKADDLVSAVQSGKVGDNLSVSYTRNGKAATATVTLGEAT</sequence>
<dbReference type="PRINTS" id="PR00834">
    <property type="entry name" value="PROTEASES2C"/>
</dbReference>
<feature type="transmembrane region" description="Helical" evidence="4">
    <location>
        <begin position="181"/>
        <end position="203"/>
    </location>
</feature>
<dbReference type="InterPro" id="IPR001478">
    <property type="entry name" value="PDZ"/>
</dbReference>
<evidence type="ECO:0000256" key="1">
    <source>
        <dbReference type="ARBA" id="ARBA00022670"/>
    </source>
</evidence>